<organism evidence="1 2">
    <name type="scientific">Aspergillus neoniger (strain CBS 115656)</name>
    <dbReference type="NCBI Taxonomy" id="1448310"/>
    <lineage>
        <taxon>Eukaryota</taxon>
        <taxon>Fungi</taxon>
        <taxon>Dikarya</taxon>
        <taxon>Ascomycota</taxon>
        <taxon>Pezizomycotina</taxon>
        <taxon>Eurotiomycetes</taxon>
        <taxon>Eurotiomycetidae</taxon>
        <taxon>Eurotiales</taxon>
        <taxon>Aspergillaceae</taxon>
        <taxon>Aspergillus</taxon>
        <taxon>Aspergillus subgen. Circumdati</taxon>
    </lineage>
</organism>
<evidence type="ECO:0000313" key="1">
    <source>
        <dbReference type="EMBL" id="PYH29148.1"/>
    </source>
</evidence>
<evidence type="ECO:0000313" key="2">
    <source>
        <dbReference type="Proteomes" id="UP000247647"/>
    </source>
</evidence>
<keyword evidence="2" id="KW-1185">Reference proteome</keyword>
<dbReference type="EMBL" id="KZ821497">
    <property type="protein sequence ID" value="PYH29148.1"/>
    <property type="molecule type" value="Genomic_DNA"/>
</dbReference>
<dbReference type="AlphaFoldDB" id="A0A318YLK5"/>
<reference evidence="1" key="1">
    <citation type="submission" date="2016-12" db="EMBL/GenBank/DDBJ databases">
        <title>The genomes of Aspergillus section Nigri reveals drivers in fungal speciation.</title>
        <authorList>
            <consortium name="DOE Joint Genome Institute"/>
            <person name="Vesth T.C."/>
            <person name="Nybo J."/>
            <person name="Theobald S."/>
            <person name="Brandl J."/>
            <person name="Frisvad J.C."/>
            <person name="Nielsen K.F."/>
            <person name="Lyhne E.K."/>
            <person name="Kogle M.E."/>
            <person name="Kuo A."/>
            <person name="Riley R."/>
            <person name="Clum A."/>
            <person name="Nolan M."/>
            <person name="Lipzen A."/>
            <person name="Salamov A."/>
            <person name="Henrissat B."/>
            <person name="Wiebenga A."/>
            <person name="De Vries R.P."/>
            <person name="Grigoriev I.V."/>
            <person name="Mortensen U.H."/>
            <person name="Andersen M.R."/>
            <person name="Baker S.E."/>
        </authorList>
    </citation>
    <scope>NUCLEOTIDE SEQUENCE [LARGE SCALE GENOMIC DNA]</scope>
    <source>
        <strain evidence="1">CBS 115656</strain>
    </source>
</reference>
<dbReference type="Proteomes" id="UP000247647">
    <property type="component" value="Unassembled WGS sequence"/>
</dbReference>
<proteinExistence type="predicted"/>
<accession>A0A318YLK5</accession>
<dbReference type="RefSeq" id="XP_025474626.1">
    <property type="nucleotide sequence ID" value="XM_025626363.1"/>
</dbReference>
<gene>
    <name evidence="1" type="ORF">BO87DRAFT_410729</name>
</gene>
<sequence>MHRNHYPHRDDIEISISIPIPFQPHTIPTGRQADDDTTKAIKRALSDNDIQTIFFVNLLSDHDDKATLSNLNASRCMLTTEVEKEIYDKVQRNELPTNTSLSAGFKRGAERVEVLGDLLRKLPYQQKQLPKMCKYLMASSLSHGISTRLELVAKTIAEMVVLSGDSSPPHRKRFGVLCTSRKDRGPLSPHVLRYNQYEFDPVGEYLRSSLYVAYFVEGAFKFGRKGSTIEHRDFQFVQDLTDQRSMDVYLSCPYISTLWIP</sequence>
<protein>
    <submittedName>
        <fullName evidence="1">Uncharacterized protein</fullName>
    </submittedName>
</protein>
<dbReference type="GeneID" id="37128819"/>
<name>A0A318YLK5_ASPNB</name>
<dbReference type="OrthoDB" id="4497702at2759"/>